<evidence type="ECO:0000313" key="2">
    <source>
        <dbReference type="Proteomes" id="UP001189429"/>
    </source>
</evidence>
<comment type="caution">
    <text evidence="1">The sequence shown here is derived from an EMBL/GenBank/DDBJ whole genome shotgun (WGS) entry which is preliminary data.</text>
</comment>
<feature type="non-terminal residue" evidence="1">
    <location>
        <position position="1"/>
    </location>
</feature>
<protein>
    <submittedName>
        <fullName evidence="1">Uncharacterized protein</fullName>
    </submittedName>
</protein>
<name>A0ABN9Q1N6_9DINO</name>
<accession>A0ABN9Q1N6</accession>
<dbReference type="Proteomes" id="UP001189429">
    <property type="component" value="Unassembled WGS sequence"/>
</dbReference>
<sequence length="123" mass="13997">DGSPEVIRDCAVHDWLMRCFNSETVGSRTPVASMSDESGALDTAIESFADAQEPEGVLVPRRNEILCLENKQSRIIVQWLNDESLGREERIGVREARIRADSDWDVQRRRVAQTRWSSLSTHE</sequence>
<reference evidence="1" key="1">
    <citation type="submission" date="2023-10" db="EMBL/GenBank/DDBJ databases">
        <authorList>
            <person name="Chen Y."/>
            <person name="Shah S."/>
            <person name="Dougan E. K."/>
            <person name="Thang M."/>
            <person name="Chan C."/>
        </authorList>
    </citation>
    <scope>NUCLEOTIDE SEQUENCE [LARGE SCALE GENOMIC DNA]</scope>
</reference>
<dbReference type="EMBL" id="CAUYUJ010002170">
    <property type="protein sequence ID" value="CAK0799546.1"/>
    <property type="molecule type" value="Genomic_DNA"/>
</dbReference>
<evidence type="ECO:0000313" key="1">
    <source>
        <dbReference type="EMBL" id="CAK0799546.1"/>
    </source>
</evidence>
<feature type="non-terminal residue" evidence="1">
    <location>
        <position position="123"/>
    </location>
</feature>
<gene>
    <name evidence="1" type="ORF">PCOR1329_LOCUS7955</name>
</gene>
<organism evidence="1 2">
    <name type="scientific">Prorocentrum cordatum</name>
    <dbReference type="NCBI Taxonomy" id="2364126"/>
    <lineage>
        <taxon>Eukaryota</taxon>
        <taxon>Sar</taxon>
        <taxon>Alveolata</taxon>
        <taxon>Dinophyceae</taxon>
        <taxon>Prorocentrales</taxon>
        <taxon>Prorocentraceae</taxon>
        <taxon>Prorocentrum</taxon>
    </lineage>
</organism>
<keyword evidence="2" id="KW-1185">Reference proteome</keyword>
<proteinExistence type="predicted"/>